<sequence>MAKVTKMNGTGGTSEGMYFNQFSGKPTTQYEFPGDPREHRGDKFKLEVVVELTKVTSDTVKDGPREIVSYKVLESKPAVLVARADGHDPNQTSIDDVPPPDDNLDSDITEPAEKPNDDPEQIFSAANT</sequence>
<feature type="compositionally biased region" description="Polar residues" evidence="1">
    <location>
        <begin position="20"/>
        <end position="30"/>
    </location>
</feature>
<name>A0A514DGV4_9CAUD</name>
<protein>
    <submittedName>
        <fullName evidence="2">Uncharacterized protein</fullName>
    </submittedName>
</protein>
<evidence type="ECO:0000313" key="3">
    <source>
        <dbReference type="Proteomes" id="UP000318284"/>
    </source>
</evidence>
<keyword evidence="3" id="KW-1185">Reference proteome</keyword>
<proteinExistence type="predicted"/>
<feature type="region of interest" description="Disordered" evidence="1">
    <location>
        <begin position="1"/>
        <end position="41"/>
    </location>
</feature>
<feature type="region of interest" description="Disordered" evidence="1">
    <location>
        <begin position="82"/>
        <end position="128"/>
    </location>
</feature>
<organism evidence="2 3">
    <name type="scientific">Gordonia phage Bakery</name>
    <dbReference type="NCBI Taxonomy" id="2591205"/>
    <lineage>
        <taxon>Viruses</taxon>
        <taxon>Duplodnaviria</taxon>
        <taxon>Heunggongvirae</taxon>
        <taxon>Uroviricota</taxon>
        <taxon>Caudoviricetes</taxon>
        <taxon>Stackebrandtviridae</taxon>
        <taxon>Frickvirinae</taxon>
        <taxon>Wizardvirus</taxon>
        <taxon>Wizardvirus bakery</taxon>
    </lineage>
</organism>
<dbReference type="Proteomes" id="UP000318284">
    <property type="component" value="Segment"/>
</dbReference>
<dbReference type="EMBL" id="MK937603">
    <property type="protein sequence ID" value="QDH92846.1"/>
    <property type="molecule type" value="Genomic_DNA"/>
</dbReference>
<evidence type="ECO:0000256" key="1">
    <source>
        <dbReference type="SAM" id="MobiDB-lite"/>
    </source>
</evidence>
<dbReference type="KEGG" id="vg:65120829"/>
<dbReference type="RefSeq" id="YP_010102975.1">
    <property type="nucleotide sequence ID" value="NC_055804.1"/>
</dbReference>
<evidence type="ECO:0000313" key="2">
    <source>
        <dbReference type="EMBL" id="QDH92846.1"/>
    </source>
</evidence>
<accession>A0A514DGV4</accession>
<dbReference type="GeneID" id="65120829"/>
<feature type="compositionally biased region" description="Acidic residues" evidence="1">
    <location>
        <begin position="98"/>
        <end position="110"/>
    </location>
</feature>
<reference evidence="2 3" key="1">
    <citation type="submission" date="2019-05" db="EMBL/GenBank/DDBJ databases">
        <authorList>
            <person name="Hammer B.W."/>
            <person name="Collado J."/>
            <person name="Fitzgerald H.N."/>
            <person name="Graziano A."/>
            <person name="Haggerty C.V."/>
            <person name="Kim S."/>
            <person name="Ogunsemowo I.H."/>
            <person name="Reddy N."/>
            <person name="Butela K.A."/>
            <person name="Garlena R.A."/>
            <person name="Russell D.A."/>
            <person name="Pope W.H."/>
            <person name="Jacobs-Sera D."/>
            <person name="Hatfull G.F."/>
        </authorList>
    </citation>
    <scope>NUCLEOTIDE SEQUENCE [LARGE SCALE GENOMIC DNA]</scope>
</reference>
<dbReference type="InterPro" id="IPR055595">
    <property type="entry name" value="DUF7171"/>
</dbReference>
<dbReference type="Pfam" id="PF23785">
    <property type="entry name" value="DUF7171"/>
    <property type="match status" value="1"/>
</dbReference>
<gene>
    <name evidence="2" type="primary">61</name>
    <name evidence="2" type="ORF">SEA_BAKERY_61</name>
</gene>